<proteinExistence type="predicted"/>
<keyword evidence="1" id="KW-0436">Ligase</keyword>
<name>T2IXB3_CROWT</name>
<protein>
    <submittedName>
        <fullName evidence="1">Phosphoribosylaminoimidazole-succinocarboxamide synthase</fullName>
        <ecNumber evidence="1">6.3.2.6</ecNumber>
    </submittedName>
</protein>
<gene>
    <name evidence="1" type="ORF">CWATWH0005_3813</name>
</gene>
<dbReference type="AlphaFoldDB" id="T2IXB3"/>
<dbReference type="Proteomes" id="UP000017981">
    <property type="component" value="Unassembled WGS sequence"/>
</dbReference>
<accession>T2IXB3</accession>
<comment type="caution">
    <text evidence="1">The sequence shown here is derived from an EMBL/GenBank/DDBJ whole genome shotgun (WGS) entry which is preliminary data.</text>
</comment>
<organism evidence="1 2">
    <name type="scientific">Crocosphaera watsonii WH 0005</name>
    <dbReference type="NCBI Taxonomy" id="423472"/>
    <lineage>
        <taxon>Bacteria</taxon>
        <taxon>Bacillati</taxon>
        <taxon>Cyanobacteriota</taxon>
        <taxon>Cyanophyceae</taxon>
        <taxon>Oscillatoriophycideae</taxon>
        <taxon>Chroococcales</taxon>
        <taxon>Aphanothecaceae</taxon>
        <taxon>Crocosphaera</taxon>
    </lineage>
</organism>
<reference evidence="1 2" key="1">
    <citation type="submission" date="2013-01" db="EMBL/GenBank/DDBJ databases">
        <authorList>
            <person name="Bench S."/>
        </authorList>
    </citation>
    <scope>NUCLEOTIDE SEQUENCE [LARGE SCALE GENOMIC DNA]</scope>
    <source>
        <strain evidence="1 2">WH 0005</strain>
    </source>
</reference>
<reference evidence="1 2" key="2">
    <citation type="submission" date="2013-09" db="EMBL/GenBank/DDBJ databases">
        <title>Whole genome comparison of six Crocosphaera watsonii strains with differing phenotypes.</title>
        <authorList>
            <person name="Bench S.R."/>
            <person name="Heller P."/>
            <person name="Frank I."/>
            <person name="Arciniega M."/>
            <person name="Shilova I.N."/>
            <person name="Zehr J.P."/>
        </authorList>
    </citation>
    <scope>NUCLEOTIDE SEQUENCE [LARGE SCALE GENOMIC DNA]</scope>
    <source>
        <strain evidence="1 2">WH 0005</strain>
    </source>
</reference>
<dbReference type="EC" id="6.3.2.6" evidence="1"/>
<evidence type="ECO:0000313" key="2">
    <source>
        <dbReference type="Proteomes" id="UP000017981"/>
    </source>
</evidence>
<dbReference type="GO" id="GO:0004639">
    <property type="term" value="F:phosphoribosylaminoimidazolesuccinocarboxamide synthase activity"/>
    <property type="evidence" value="ECO:0007669"/>
    <property type="project" value="UniProtKB-EC"/>
</dbReference>
<dbReference type="EMBL" id="CAQL01000827">
    <property type="protein sequence ID" value="CCQ57442.1"/>
    <property type="molecule type" value="Genomic_DNA"/>
</dbReference>
<evidence type="ECO:0000313" key="1">
    <source>
        <dbReference type="EMBL" id="CCQ57442.1"/>
    </source>
</evidence>
<sequence length="256" mass="29928">MSPRKVILIAIKTLALGFLFEVPSVLANCSDRIASLELVQPVMERLWPRLKAENPIYGQIKDDSITLTEEFDRLSGLEKKQLLEQLKLGYNNNWFDFLTPEEKTEVLKNPGLGAISPYRVHSYDGRLISVPYDGCTRLTLLTEKERFSYYYQTLQEGQTVVTVQMLRNTDQPSWRNVNVSIAQEKEEQIRLKFWQTIGYDRINEGWWIAWVPEQGHFEINVPVNYDKNRLQKYLPIASSEYKYVVMDNEGTQRKLK</sequence>